<gene>
    <name evidence="2" type="ORF">GWI33_011973</name>
</gene>
<protein>
    <submittedName>
        <fullName evidence="2">Uncharacterized protein</fullName>
    </submittedName>
</protein>
<proteinExistence type="predicted"/>
<feature type="region of interest" description="Disordered" evidence="1">
    <location>
        <begin position="1"/>
        <end position="44"/>
    </location>
</feature>
<evidence type="ECO:0000313" key="3">
    <source>
        <dbReference type="Proteomes" id="UP000625711"/>
    </source>
</evidence>
<organism evidence="2 3">
    <name type="scientific">Rhynchophorus ferrugineus</name>
    <name type="common">Red palm weevil</name>
    <name type="synonym">Curculio ferrugineus</name>
    <dbReference type="NCBI Taxonomy" id="354439"/>
    <lineage>
        <taxon>Eukaryota</taxon>
        <taxon>Metazoa</taxon>
        <taxon>Ecdysozoa</taxon>
        <taxon>Arthropoda</taxon>
        <taxon>Hexapoda</taxon>
        <taxon>Insecta</taxon>
        <taxon>Pterygota</taxon>
        <taxon>Neoptera</taxon>
        <taxon>Endopterygota</taxon>
        <taxon>Coleoptera</taxon>
        <taxon>Polyphaga</taxon>
        <taxon>Cucujiformia</taxon>
        <taxon>Curculionidae</taxon>
        <taxon>Dryophthorinae</taxon>
        <taxon>Rhynchophorus</taxon>
    </lineage>
</organism>
<dbReference type="AlphaFoldDB" id="A0A834IQ21"/>
<sequence length="85" mass="9372">MVSGERQPLSRFCLARSSPRPGGRDEDARSGPDPPIKCRPSRSVLDSTGSTLVKYSGTLNWRILPRTIVRDSSVQLTSRSQKTLT</sequence>
<dbReference type="EMBL" id="JAACXV010000061">
    <property type="protein sequence ID" value="KAF7285122.1"/>
    <property type="molecule type" value="Genomic_DNA"/>
</dbReference>
<reference evidence="2" key="1">
    <citation type="submission" date="2020-08" db="EMBL/GenBank/DDBJ databases">
        <title>Genome sequencing and assembly of the red palm weevil Rhynchophorus ferrugineus.</title>
        <authorList>
            <person name="Dias G.B."/>
            <person name="Bergman C.M."/>
            <person name="Manee M."/>
        </authorList>
    </citation>
    <scope>NUCLEOTIDE SEQUENCE</scope>
    <source>
        <strain evidence="2">AA-2017</strain>
        <tissue evidence="2">Whole larva</tissue>
    </source>
</reference>
<keyword evidence="3" id="KW-1185">Reference proteome</keyword>
<evidence type="ECO:0000313" key="2">
    <source>
        <dbReference type="EMBL" id="KAF7285122.1"/>
    </source>
</evidence>
<dbReference type="Proteomes" id="UP000625711">
    <property type="component" value="Unassembled WGS sequence"/>
</dbReference>
<comment type="caution">
    <text evidence="2">The sequence shown here is derived from an EMBL/GenBank/DDBJ whole genome shotgun (WGS) entry which is preliminary data.</text>
</comment>
<evidence type="ECO:0000256" key="1">
    <source>
        <dbReference type="SAM" id="MobiDB-lite"/>
    </source>
</evidence>
<accession>A0A834IQ21</accession>
<name>A0A834IQ21_RHYFE</name>